<keyword evidence="1" id="KW-0732">Signal</keyword>
<sequence length="490" mass="53035">MGKLTEKTSEQQIQAVAGSQARMKAYYSRMKNSTFWDAAKDEIRATFNIRNTMATLAVLMLATVGITTAHGKVAGTETVYRVYIDGQYHGLVRDKALIEETITAFGDKVKANIEFQEVHQAVVSTQESYVAQAIEDTTKTIVDMMAIRVDGVDVAYVKDAETAEKIVGKLKGQFVKSDSNVKVAFAEQVDFVAIKEDKSKILAPDAAYSLIVQGKNEKKTYVVSRGDSLWTIAEKNKVTVEELQQANPDVHNVDEIKEGQSLNLTAYEPLINVFATYDEEREIMTNYEIEYKEDDSLPKGQEKVLEQGAEGKKKQTVRVRTKNGAVMKEEVLAETVITEPKKEVVAKGTKISAGAAYYNGPVAAAGGGDWAWPIGGGYVSSHYGENRGGRPHFAIDIAAGTGTPVYASNSGTVIQAGDAGDGYGNCIIISHGNGITTLYAHLNSMSVSAGQTVQKGQYIGGVGSTGWSTGAHLHYEARINGTKVNPAPYM</sequence>
<dbReference type="InterPro" id="IPR016047">
    <property type="entry name" value="M23ase_b-sheet_dom"/>
</dbReference>
<dbReference type="PROSITE" id="PS51109">
    <property type="entry name" value="G5"/>
    <property type="match status" value="1"/>
</dbReference>
<dbReference type="Pfam" id="PF01551">
    <property type="entry name" value="Peptidase_M23"/>
    <property type="match status" value="1"/>
</dbReference>
<dbReference type="InterPro" id="IPR011055">
    <property type="entry name" value="Dup_hybrid_motif"/>
</dbReference>
<dbReference type="Pfam" id="PF07501">
    <property type="entry name" value="G5"/>
    <property type="match status" value="1"/>
</dbReference>
<dbReference type="RefSeq" id="WP_267152300.1">
    <property type="nucleotide sequence ID" value="NZ_JAPMLT010000008.1"/>
</dbReference>
<evidence type="ECO:0000259" key="3">
    <source>
        <dbReference type="PROSITE" id="PS51782"/>
    </source>
</evidence>
<accession>A0ABT3X8G1</accession>
<keyword evidence="5" id="KW-1185">Reference proteome</keyword>
<dbReference type="InterPro" id="IPR050570">
    <property type="entry name" value="Cell_wall_metabolism_enzyme"/>
</dbReference>
<evidence type="ECO:0000313" key="5">
    <source>
        <dbReference type="Proteomes" id="UP001208017"/>
    </source>
</evidence>
<reference evidence="4 5" key="1">
    <citation type="submission" date="2022-11" db="EMBL/GenBank/DDBJ databases">
        <title>Study of microbial diversity in lake waters.</title>
        <authorList>
            <person name="Zhang J."/>
        </authorList>
    </citation>
    <scope>NUCLEOTIDE SEQUENCE [LARGE SCALE GENOMIC DNA]</scope>
    <source>
        <strain evidence="4 5">DT12</strain>
    </source>
</reference>
<dbReference type="Proteomes" id="UP001208017">
    <property type="component" value="Unassembled WGS sequence"/>
</dbReference>
<dbReference type="SMART" id="SM00257">
    <property type="entry name" value="LysM"/>
    <property type="match status" value="1"/>
</dbReference>
<protein>
    <submittedName>
        <fullName evidence="4">M23 family metallopeptidase</fullName>
    </submittedName>
</protein>
<dbReference type="PROSITE" id="PS51782">
    <property type="entry name" value="LYSM"/>
    <property type="match status" value="1"/>
</dbReference>
<dbReference type="CDD" id="cd00118">
    <property type="entry name" value="LysM"/>
    <property type="match status" value="1"/>
</dbReference>
<name>A0ABT3X8G1_9BACL</name>
<dbReference type="PANTHER" id="PTHR21666:SF270">
    <property type="entry name" value="MUREIN HYDROLASE ACTIVATOR ENVC"/>
    <property type="match status" value="1"/>
</dbReference>
<dbReference type="InterPro" id="IPR036779">
    <property type="entry name" value="LysM_dom_sf"/>
</dbReference>
<evidence type="ECO:0000313" key="4">
    <source>
        <dbReference type="EMBL" id="MCX7571054.1"/>
    </source>
</evidence>
<dbReference type="InterPro" id="IPR011098">
    <property type="entry name" value="G5_dom"/>
</dbReference>
<proteinExistence type="predicted"/>
<evidence type="ECO:0000256" key="1">
    <source>
        <dbReference type="ARBA" id="ARBA00022729"/>
    </source>
</evidence>
<dbReference type="Gene3D" id="2.70.70.10">
    <property type="entry name" value="Glucose Permease (Domain IIA)"/>
    <property type="match status" value="1"/>
</dbReference>
<dbReference type="InterPro" id="IPR018392">
    <property type="entry name" value="LysM"/>
</dbReference>
<organism evidence="4 5">
    <name type="scientific">Tumebacillus lacus</name>
    <dbReference type="NCBI Taxonomy" id="2995335"/>
    <lineage>
        <taxon>Bacteria</taxon>
        <taxon>Bacillati</taxon>
        <taxon>Bacillota</taxon>
        <taxon>Bacilli</taxon>
        <taxon>Bacillales</taxon>
        <taxon>Alicyclobacillaceae</taxon>
        <taxon>Tumebacillus</taxon>
    </lineage>
</organism>
<dbReference type="EMBL" id="JAPMLT010000008">
    <property type="protein sequence ID" value="MCX7571054.1"/>
    <property type="molecule type" value="Genomic_DNA"/>
</dbReference>
<dbReference type="PANTHER" id="PTHR21666">
    <property type="entry name" value="PEPTIDASE-RELATED"/>
    <property type="match status" value="1"/>
</dbReference>
<feature type="domain" description="G5" evidence="2">
    <location>
        <begin position="270"/>
        <end position="351"/>
    </location>
</feature>
<dbReference type="Gene3D" id="2.20.230.10">
    <property type="entry name" value="Resuscitation-promoting factor rpfb"/>
    <property type="match status" value="1"/>
</dbReference>
<dbReference type="CDD" id="cd12797">
    <property type="entry name" value="M23_peptidase"/>
    <property type="match status" value="1"/>
</dbReference>
<dbReference type="SMART" id="SM01208">
    <property type="entry name" value="G5"/>
    <property type="match status" value="1"/>
</dbReference>
<dbReference type="Pfam" id="PF01476">
    <property type="entry name" value="LysM"/>
    <property type="match status" value="1"/>
</dbReference>
<dbReference type="Gene3D" id="3.10.350.10">
    <property type="entry name" value="LysM domain"/>
    <property type="match status" value="1"/>
</dbReference>
<dbReference type="SUPFAM" id="SSF54106">
    <property type="entry name" value="LysM domain"/>
    <property type="match status" value="1"/>
</dbReference>
<comment type="caution">
    <text evidence="4">The sequence shown here is derived from an EMBL/GenBank/DDBJ whole genome shotgun (WGS) entry which is preliminary data.</text>
</comment>
<feature type="domain" description="LysM" evidence="3">
    <location>
        <begin position="219"/>
        <end position="264"/>
    </location>
</feature>
<dbReference type="SUPFAM" id="SSF51261">
    <property type="entry name" value="Duplicated hybrid motif"/>
    <property type="match status" value="1"/>
</dbReference>
<gene>
    <name evidence="4" type="ORF">OS242_13975</name>
</gene>
<evidence type="ECO:0000259" key="2">
    <source>
        <dbReference type="PROSITE" id="PS51109"/>
    </source>
</evidence>